<proteinExistence type="predicted"/>
<evidence type="ECO:0000313" key="1">
    <source>
        <dbReference type="EMBL" id="KIK20104.1"/>
    </source>
</evidence>
<reference evidence="2" key="2">
    <citation type="submission" date="2015-01" db="EMBL/GenBank/DDBJ databases">
        <title>Evolutionary Origins and Diversification of the Mycorrhizal Mutualists.</title>
        <authorList>
            <consortium name="DOE Joint Genome Institute"/>
            <consortium name="Mycorrhizal Genomics Consortium"/>
            <person name="Kohler A."/>
            <person name="Kuo A."/>
            <person name="Nagy L.G."/>
            <person name="Floudas D."/>
            <person name="Copeland A."/>
            <person name="Barry K.W."/>
            <person name="Cichocki N."/>
            <person name="Veneault-Fourrey C."/>
            <person name="LaButti K."/>
            <person name="Lindquist E.A."/>
            <person name="Lipzen A."/>
            <person name="Lundell T."/>
            <person name="Morin E."/>
            <person name="Murat C."/>
            <person name="Riley R."/>
            <person name="Ohm R."/>
            <person name="Sun H."/>
            <person name="Tunlid A."/>
            <person name="Henrissat B."/>
            <person name="Grigoriev I.V."/>
            <person name="Hibbett D.S."/>
            <person name="Martin F."/>
        </authorList>
    </citation>
    <scope>NUCLEOTIDE SEQUENCE [LARGE SCALE GENOMIC DNA]</scope>
    <source>
        <strain evidence="2">441</strain>
    </source>
</reference>
<reference evidence="1 2" key="1">
    <citation type="submission" date="2014-04" db="EMBL/GenBank/DDBJ databases">
        <authorList>
            <consortium name="DOE Joint Genome Institute"/>
            <person name="Kuo A."/>
            <person name="Kohler A."/>
            <person name="Costa M.D."/>
            <person name="Nagy L.G."/>
            <person name="Floudas D."/>
            <person name="Copeland A."/>
            <person name="Barry K.W."/>
            <person name="Cichocki N."/>
            <person name="Veneault-Fourrey C."/>
            <person name="LaButti K."/>
            <person name="Lindquist E.A."/>
            <person name="Lipzen A."/>
            <person name="Lundell T."/>
            <person name="Morin E."/>
            <person name="Murat C."/>
            <person name="Sun H."/>
            <person name="Tunlid A."/>
            <person name="Henrissat B."/>
            <person name="Grigoriev I.V."/>
            <person name="Hibbett D.S."/>
            <person name="Martin F."/>
            <person name="Nordberg H.P."/>
            <person name="Cantor M.N."/>
            <person name="Hua S.X."/>
        </authorList>
    </citation>
    <scope>NUCLEOTIDE SEQUENCE [LARGE SCALE GENOMIC DNA]</scope>
    <source>
        <strain evidence="1 2">441</strain>
    </source>
</reference>
<dbReference type="HOGENOM" id="CLU_2574801_0_0_1"/>
<dbReference type="EMBL" id="KN833772">
    <property type="protein sequence ID" value="KIK20104.1"/>
    <property type="molecule type" value="Genomic_DNA"/>
</dbReference>
<gene>
    <name evidence="1" type="ORF">PISMIDRAFT_682612</name>
</gene>
<dbReference type="AlphaFoldDB" id="A0A0C9Z1D9"/>
<organism evidence="1 2">
    <name type="scientific">Pisolithus microcarpus 441</name>
    <dbReference type="NCBI Taxonomy" id="765257"/>
    <lineage>
        <taxon>Eukaryota</taxon>
        <taxon>Fungi</taxon>
        <taxon>Dikarya</taxon>
        <taxon>Basidiomycota</taxon>
        <taxon>Agaricomycotina</taxon>
        <taxon>Agaricomycetes</taxon>
        <taxon>Agaricomycetidae</taxon>
        <taxon>Boletales</taxon>
        <taxon>Sclerodermatineae</taxon>
        <taxon>Pisolithaceae</taxon>
        <taxon>Pisolithus</taxon>
    </lineage>
</organism>
<dbReference type="Proteomes" id="UP000054018">
    <property type="component" value="Unassembled WGS sequence"/>
</dbReference>
<accession>A0A0C9Z1D9</accession>
<keyword evidence="2" id="KW-1185">Reference proteome</keyword>
<evidence type="ECO:0000313" key="2">
    <source>
        <dbReference type="Proteomes" id="UP000054018"/>
    </source>
</evidence>
<sequence length="81" mass="9288">MASRLDFFHFLNQVWALPPSPSRLTASATLSSVRYLRPDKPLYDYTPRYLLRATTSSYHASICRARAKSTLWENSCKSTSE</sequence>
<protein>
    <submittedName>
        <fullName evidence="1">Uncharacterized protein</fullName>
    </submittedName>
</protein>
<name>A0A0C9Z1D9_9AGAM</name>